<feature type="domain" description="PAS" evidence="1">
    <location>
        <begin position="84"/>
        <end position="145"/>
    </location>
</feature>
<organism evidence="2 3">
    <name type="scientific">Bowmanella dokdonensis</name>
    <dbReference type="NCBI Taxonomy" id="751969"/>
    <lineage>
        <taxon>Bacteria</taxon>
        <taxon>Pseudomonadati</taxon>
        <taxon>Pseudomonadota</taxon>
        <taxon>Gammaproteobacteria</taxon>
        <taxon>Alteromonadales</taxon>
        <taxon>Alteromonadaceae</taxon>
        <taxon>Bowmanella</taxon>
    </lineage>
</organism>
<dbReference type="InterPro" id="IPR000014">
    <property type="entry name" value="PAS"/>
</dbReference>
<evidence type="ECO:0000313" key="2">
    <source>
        <dbReference type="EMBL" id="MBN7827853.1"/>
    </source>
</evidence>
<accession>A0A939DRX2</accession>
<feature type="non-terminal residue" evidence="2">
    <location>
        <position position="1"/>
    </location>
</feature>
<comment type="caution">
    <text evidence="2">The sequence shown here is derived from an EMBL/GenBank/DDBJ whole genome shotgun (WGS) entry which is preliminary data.</text>
</comment>
<dbReference type="InterPro" id="IPR052994">
    <property type="entry name" value="Tiny_macrocysts_regulators"/>
</dbReference>
<dbReference type="PANTHER" id="PTHR31600:SF2">
    <property type="entry name" value="GAMETE ENRICHED GENE 10 PROTEIN-RELATED"/>
    <property type="match status" value="1"/>
</dbReference>
<dbReference type="SUPFAM" id="SSF55785">
    <property type="entry name" value="PYP-like sensor domain (PAS domain)"/>
    <property type="match status" value="2"/>
</dbReference>
<gene>
    <name evidence="2" type="ORF">J0A66_21725</name>
</gene>
<dbReference type="Gene3D" id="3.30.450.20">
    <property type="entry name" value="PAS domain"/>
    <property type="match status" value="2"/>
</dbReference>
<sequence>QNVSILMPQPFSDEHDDYLGHYLRSGKARIIGSDREVLALHKSGMTMPVRLAIGHAQLPGEDLFVAFVTDISQRLRMEKALKDNEAKYRSLISNIPGAAYRCQADIDFAMIFISEAVEQITGFPAQDFILPNPKRHFSDLFHPED</sequence>
<name>A0A939DRX2_9ALTE</name>
<evidence type="ECO:0000259" key="1">
    <source>
        <dbReference type="PROSITE" id="PS50112"/>
    </source>
</evidence>
<proteinExistence type="predicted"/>
<evidence type="ECO:0000313" key="3">
    <source>
        <dbReference type="Proteomes" id="UP000664654"/>
    </source>
</evidence>
<dbReference type="AlphaFoldDB" id="A0A939DRX2"/>
<dbReference type="PANTHER" id="PTHR31600">
    <property type="entry name" value="TINY MACROCYSTS PROTEIN B-RELATED"/>
    <property type="match status" value="1"/>
</dbReference>
<protein>
    <submittedName>
        <fullName evidence="2">PAS domain S-box protein</fullName>
    </submittedName>
</protein>
<keyword evidence="3" id="KW-1185">Reference proteome</keyword>
<dbReference type="InterPro" id="IPR035965">
    <property type="entry name" value="PAS-like_dom_sf"/>
</dbReference>
<dbReference type="PROSITE" id="PS50112">
    <property type="entry name" value="PAS"/>
    <property type="match status" value="1"/>
</dbReference>
<dbReference type="Proteomes" id="UP000664654">
    <property type="component" value="Unassembled WGS sequence"/>
</dbReference>
<dbReference type="EMBL" id="JAFKCV010000099">
    <property type="protein sequence ID" value="MBN7827853.1"/>
    <property type="molecule type" value="Genomic_DNA"/>
</dbReference>
<dbReference type="NCBIfam" id="TIGR00229">
    <property type="entry name" value="sensory_box"/>
    <property type="match status" value="1"/>
</dbReference>
<feature type="non-terminal residue" evidence="2">
    <location>
        <position position="145"/>
    </location>
</feature>
<dbReference type="CDD" id="cd00130">
    <property type="entry name" value="PAS"/>
    <property type="match status" value="1"/>
</dbReference>
<reference evidence="2" key="1">
    <citation type="submission" date="2021-03" db="EMBL/GenBank/DDBJ databases">
        <title>novel species isolated from a fishpond in China.</title>
        <authorList>
            <person name="Lu H."/>
            <person name="Cai Z."/>
        </authorList>
    </citation>
    <scope>NUCLEOTIDE SEQUENCE</scope>
    <source>
        <strain evidence="2">JCM 30855</strain>
    </source>
</reference>